<reference evidence="1 2" key="1">
    <citation type="journal article" date="2019" name="Sci. Rep.">
        <title>Orb-weaving spider Araneus ventricosus genome elucidates the spidroin gene catalogue.</title>
        <authorList>
            <person name="Kono N."/>
            <person name="Nakamura H."/>
            <person name="Ohtoshi R."/>
            <person name="Moran D.A.P."/>
            <person name="Shinohara A."/>
            <person name="Yoshida Y."/>
            <person name="Fujiwara M."/>
            <person name="Mori M."/>
            <person name="Tomita M."/>
            <person name="Arakawa K."/>
        </authorList>
    </citation>
    <scope>NUCLEOTIDE SEQUENCE [LARGE SCALE GENOMIC DNA]</scope>
</reference>
<protein>
    <submittedName>
        <fullName evidence="1">Uncharacterized protein</fullName>
    </submittedName>
</protein>
<dbReference type="Proteomes" id="UP000499080">
    <property type="component" value="Unassembled WGS sequence"/>
</dbReference>
<name>A0A4Y2QUM8_ARAVE</name>
<dbReference type="EMBL" id="BGPR01140704">
    <property type="protein sequence ID" value="GBN67092.1"/>
    <property type="molecule type" value="Genomic_DNA"/>
</dbReference>
<dbReference type="AlphaFoldDB" id="A0A4Y2QUM8"/>
<organism evidence="1 2">
    <name type="scientific">Araneus ventricosus</name>
    <name type="common">Orbweaver spider</name>
    <name type="synonym">Epeira ventricosa</name>
    <dbReference type="NCBI Taxonomy" id="182803"/>
    <lineage>
        <taxon>Eukaryota</taxon>
        <taxon>Metazoa</taxon>
        <taxon>Ecdysozoa</taxon>
        <taxon>Arthropoda</taxon>
        <taxon>Chelicerata</taxon>
        <taxon>Arachnida</taxon>
        <taxon>Araneae</taxon>
        <taxon>Araneomorphae</taxon>
        <taxon>Entelegynae</taxon>
        <taxon>Araneoidea</taxon>
        <taxon>Araneidae</taxon>
        <taxon>Araneus</taxon>
    </lineage>
</organism>
<comment type="caution">
    <text evidence="1">The sequence shown here is derived from an EMBL/GenBank/DDBJ whole genome shotgun (WGS) entry which is preliminary data.</text>
</comment>
<dbReference type="OrthoDB" id="160294at2759"/>
<sequence length="52" mass="6168">VVNIKRTRFNDEFENVARHPFDYQDIPDGPLHKPFKVYRKNGIVSIPKNIIM</sequence>
<evidence type="ECO:0000313" key="1">
    <source>
        <dbReference type="EMBL" id="GBN67092.1"/>
    </source>
</evidence>
<proteinExistence type="predicted"/>
<accession>A0A4Y2QUM8</accession>
<feature type="non-terminal residue" evidence="1">
    <location>
        <position position="1"/>
    </location>
</feature>
<gene>
    <name evidence="1" type="ORF">AVEN_258731_1</name>
</gene>
<evidence type="ECO:0000313" key="2">
    <source>
        <dbReference type="Proteomes" id="UP000499080"/>
    </source>
</evidence>
<keyword evidence="2" id="KW-1185">Reference proteome</keyword>